<dbReference type="SUPFAM" id="SSF53335">
    <property type="entry name" value="S-adenosyl-L-methionine-dependent methyltransferases"/>
    <property type="match status" value="1"/>
</dbReference>
<keyword evidence="1" id="KW-0808">Transferase</keyword>
<dbReference type="HAMAP" id="MF_03198">
    <property type="entry name" value="Methyltr_EFM6"/>
    <property type="match status" value="1"/>
</dbReference>
<keyword evidence="1" id="KW-0963">Cytoplasm</keyword>
<feature type="binding site" evidence="1">
    <location>
        <position position="147"/>
    </location>
    <ligand>
        <name>S-adenosyl-L-methionine</name>
        <dbReference type="ChEBI" id="CHEBI:59789"/>
    </ligand>
</feature>
<gene>
    <name evidence="1" type="primary">EFM6</name>
    <name evidence="2" type="ORF">EC973_004716</name>
</gene>
<feature type="binding site" evidence="1">
    <location>
        <begin position="96"/>
        <end position="98"/>
    </location>
    <ligand>
        <name>S-adenosyl-L-methionine</name>
        <dbReference type="ChEBI" id="CHEBI:59789"/>
    </ligand>
</feature>
<dbReference type="InterPro" id="IPR033684">
    <property type="entry name" value="EFM6"/>
</dbReference>
<dbReference type="AlphaFoldDB" id="A0A8H7BEE4"/>
<accession>A0A8H7BEE4</accession>
<sequence length="241" mass="26940">MGSIATALNPAQIMGCESDSESDSGLVNPFSKLEVEERKPEVETSVSTVEVGGQQVLLSQDLSGGCGGKTWEAAFVMSDYFAWKKNLTGKSIIELGSGTGLVGLAIAKMCNVKKMLITDQIPMLALMRENIKLNQLSESVQAEILDWGEPLPDYANYVPEVILASDCVYLEVAFQPLIDTLLMLADQNTDIYMSYRKRRKADKRFFQMARKKFNVTEIIDEVPNNEHYKKQGLHLFLFKKK</sequence>
<dbReference type="Proteomes" id="UP000605846">
    <property type="component" value="Unassembled WGS sequence"/>
</dbReference>
<evidence type="ECO:0000313" key="3">
    <source>
        <dbReference type="Proteomes" id="UP000605846"/>
    </source>
</evidence>
<proteinExistence type="inferred from homology"/>
<dbReference type="GO" id="GO:0032259">
    <property type="term" value="P:methylation"/>
    <property type="evidence" value="ECO:0007669"/>
    <property type="project" value="UniProtKB-KW"/>
</dbReference>
<feature type="binding site" evidence="1">
    <location>
        <position position="119"/>
    </location>
    <ligand>
        <name>S-adenosyl-L-methionine</name>
        <dbReference type="ChEBI" id="CHEBI:59789"/>
    </ligand>
</feature>
<dbReference type="PANTHER" id="PTHR14614">
    <property type="entry name" value="HEPATOCELLULAR CARCINOMA-ASSOCIATED ANTIGEN"/>
    <property type="match status" value="1"/>
</dbReference>
<protein>
    <recommendedName>
        <fullName evidence="1">Protein-lysine N-methyltransferase EFM6</fullName>
        <ecNumber evidence="1">2.1.1.-</ecNumber>
    </recommendedName>
    <alternativeName>
        <fullName evidence="1">Elongation factor methyltransferase 6</fullName>
    </alternativeName>
</protein>
<feature type="binding site" evidence="1">
    <location>
        <position position="165"/>
    </location>
    <ligand>
        <name>S-adenosyl-L-methionine</name>
        <dbReference type="ChEBI" id="CHEBI:59789"/>
    </ligand>
</feature>
<keyword evidence="1" id="KW-0949">S-adenosyl-L-methionine</keyword>
<organism evidence="2 3">
    <name type="scientific">Apophysomyces ossiformis</name>
    <dbReference type="NCBI Taxonomy" id="679940"/>
    <lineage>
        <taxon>Eukaryota</taxon>
        <taxon>Fungi</taxon>
        <taxon>Fungi incertae sedis</taxon>
        <taxon>Mucoromycota</taxon>
        <taxon>Mucoromycotina</taxon>
        <taxon>Mucoromycetes</taxon>
        <taxon>Mucorales</taxon>
        <taxon>Mucorineae</taxon>
        <taxon>Mucoraceae</taxon>
        <taxon>Apophysomyces</taxon>
    </lineage>
</organism>
<dbReference type="InterPro" id="IPR019410">
    <property type="entry name" value="Methyltransf_16"/>
</dbReference>
<keyword evidence="3" id="KW-1185">Reference proteome</keyword>
<dbReference type="EMBL" id="JABAYA010000268">
    <property type="protein sequence ID" value="KAF7721410.1"/>
    <property type="molecule type" value="Genomic_DNA"/>
</dbReference>
<dbReference type="OrthoDB" id="407325at2759"/>
<comment type="similarity">
    <text evidence="1">Belongs to the class I-like SAM-binding methyltransferase superfamily. METTL21 family. EFM6 subfamily.</text>
</comment>
<dbReference type="GO" id="GO:0005737">
    <property type="term" value="C:cytoplasm"/>
    <property type="evidence" value="ECO:0007669"/>
    <property type="project" value="UniProtKB-SubCell"/>
</dbReference>
<reference evidence="2" key="1">
    <citation type="submission" date="2020-01" db="EMBL/GenBank/DDBJ databases">
        <title>Genome Sequencing of Three Apophysomyces-Like Fungal Strains Confirms a Novel Fungal Genus in the Mucoromycota with divergent Burkholderia-like Endosymbiotic Bacteria.</title>
        <authorList>
            <person name="Stajich J.E."/>
            <person name="Macias A.M."/>
            <person name="Carter-House D."/>
            <person name="Lovett B."/>
            <person name="Kasson L.R."/>
            <person name="Berry K."/>
            <person name="Grigoriev I."/>
            <person name="Chang Y."/>
            <person name="Spatafora J."/>
            <person name="Kasson M.T."/>
        </authorList>
    </citation>
    <scope>NUCLEOTIDE SEQUENCE</scope>
    <source>
        <strain evidence="2">NRRL A-21654</strain>
    </source>
</reference>
<name>A0A8H7BEE4_9FUNG</name>
<evidence type="ECO:0000256" key="1">
    <source>
        <dbReference type="HAMAP-Rule" id="MF_03198"/>
    </source>
</evidence>
<dbReference type="InterPro" id="IPR029063">
    <property type="entry name" value="SAM-dependent_MTases_sf"/>
</dbReference>
<feature type="binding site" evidence="1">
    <location>
        <position position="71"/>
    </location>
    <ligand>
        <name>S-adenosyl-L-methionine</name>
        <dbReference type="ChEBI" id="CHEBI:59789"/>
    </ligand>
</feature>
<dbReference type="Pfam" id="PF10294">
    <property type="entry name" value="Methyltransf_16"/>
    <property type="match status" value="1"/>
</dbReference>
<comment type="caution">
    <text evidence="2">The sequence shown here is derived from an EMBL/GenBank/DDBJ whole genome shotgun (WGS) entry which is preliminary data.</text>
</comment>
<comment type="subcellular location">
    <subcellularLocation>
        <location evidence="1">Cytoplasm</location>
    </subcellularLocation>
</comment>
<comment type="function">
    <text evidence="1">S-adenosyl-L-methionine-dependent protein-lysine N-methyltransferase that methylates elongation factor 1-alpha.</text>
</comment>
<evidence type="ECO:0000313" key="2">
    <source>
        <dbReference type="EMBL" id="KAF7721410.1"/>
    </source>
</evidence>
<keyword evidence="1" id="KW-0489">Methyltransferase</keyword>
<dbReference type="PANTHER" id="PTHR14614:SF132">
    <property type="entry name" value="PROTEIN-LYSINE METHYLTRANSFERASE C42C1.13"/>
    <property type="match status" value="1"/>
</dbReference>
<dbReference type="GO" id="GO:0016279">
    <property type="term" value="F:protein-lysine N-methyltransferase activity"/>
    <property type="evidence" value="ECO:0007669"/>
    <property type="project" value="UniProtKB-UniRule"/>
</dbReference>
<dbReference type="EC" id="2.1.1.-" evidence="1"/>
<dbReference type="Gene3D" id="3.40.50.150">
    <property type="entry name" value="Vaccinia Virus protein VP39"/>
    <property type="match status" value="1"/>
</dbReference>